<evidence type="ECO:0000313" key="8">
    <source>
        <dbReference type="EMBL" id="EDM79484.1"/>
    </source>
</evidence>
<keyword evidence="4" id="KW-0238">DNA-binding</keyword>
<dbReference type="eggNOG" id="COG1595">
    <property type="taxonomic scope" value="Bacteria"/>
</dbReference>
<gene>
    <name evidence="8" type="ORF">PPSIR1_35197</name>
</gene>
<dbReference type="Proteomes" id="UP000005801">
    <property type="component" value="Unassembled WGS sequence"/>
</dbReference>
<evidence type="ECO:0000256" key="5">
    <source>
        <dbReference type="ARBA" id="ARBA00023163"/>
    </source>
</evidence>
<dbReference type="Gene3D" id="1.10.10.10">
    <property type="entry name" value="Winged helix-like DNA-binding domain superfamily/Winged helix DNA-binding domain"/>
    <property type="match status" value="1"/>
</dbReference>
<protein>
    <submittedName>
        <fullName evidence="8">RNA polymerase sigma-70 factor</fullName>
    </submittedName>
</protein>
<dbReference type="Pfam" id="PF04542">
    <property type="entry name" value="Sigma70_r2"/>
    <property type="match status" value="1"/>
</dbReference>
<dbReference type="Pfam" id="PF08281">
    <property type="entry name" value="Sigma70_r4_2"/>
    <property type="match status" value="1"/>
</dbReference>
<sequence>MTSDFELLDRWRAGDRKAGNELFQRHFDSISRFFENKLADDVDDLVQGTFFALVKYAEGFRKQASFRTYLFTIAKHELYRHLRKRAKQGVDFAVTSLADLGTSAPSKLIRGERKHQLLLALRELPVEQQMLIELHYWEGIALEELATIFEVAPATVRSRLFRARKDLRRRMTRLAKTGGKPIGVDAGPDEVGAELGGLDEAGLEAWARGLRDDWMDADGA</sequence>
<dbReference type="EMBL" id="ABCS01000019">
    <property type="protein sequence ID" value="EDM79484.1"/>
    <property type="molecule type" value="Genomic_DNA"/>
</dbReference>
<keyword evidence="2" id="KW-0805">Transcription regulation</keyword>
<dbReference type="OrthoDB" id="9780326at2"/>
<dbReference type="GO" id="GO:0003677">
    <property type="term" value="F:DNA binding"/>
    <property type="evidence" value="ECO:0007669"/>
    <property type="project" value="UniProtKB-KW"/>
</dbReference>
<evidence type="ECO:0000259" key="7">
    <source>
        <dbReference type="Pfam" id="PF08281"/>
    </source>
</evidence>
<dbReference type="InterPro" id="IPR013249">
    <property type="entry name" value="RNA_pol_sigma70_r4_t2"/>
</dbReference>
<comment type="caution">
    <text evidence="8">The sequence shown here is derived from an EMBL/GenBank/DDBJ whole genome shotgun (WGS) entry which is preliminary data.</text>
</comment>
<name>A6G3U7_9BACT</name>
<evidence type="ECO:0000256" key="4">
    <source>
        <dbReference type="ARBA" id="ARBA00023125"/>
    </source>
</evidence>
<dbReference type="SUPFAM" id="SSF88946">
    <property type="entry name" value="Sigma2 domain of RNA polymerase sigma factors"/>
    <property type="match status" value="1"/>
</dbReference>
<accession>A6G3U7</accession>
<dbReference type="InterPro" id="IPR007627">
    <property type="entry name" value="RNA_pol_sigma70_r2"/>
</dbReference>
<dbReference type="PANTHER" id="PTHR43133">
    <property type="entry name" value="RNA POLYMERASE ECF-TYPE SIGMA FACTO"/>
    <property type="match status" value="1"/>
</dbReference>
<dbReference type="STRING" id="391625.PPSIR1_35197"/>
<dbReference type="InterPro" id="IPR013325">
    <property type="entry name" value="RNA_pol_sigma_r2"/>
</dbReference>
<dbReference type="CDD" id="cd06171">
    <property type="entry name" value="Sigma70_r4"/>
    <property type="match status" value="1"/>
</dbReference>
<dbReference type="PANTHER" id="PTHR43133:SF8">
    <property type="entry name" value="RNA POLYMERASE SIGMA FACTOR HI_1459-RELATED"/>
    <property type="match status" value="1"/>
</dbReference>
<evidence type="ECO:0000256" key="2">
    <source>
        <dbReference type="ARBA" id="ARBA00023015"/>
    </source>
</evidence>
<keyword evidence="5" id="KW-0804">Transcription</keyword>
<dbReference type="InterPro" id="IPR013324">
    <property type="entry name" value="RNA_pol_sigma_r3/r4-like"/>
</dbReference>
<evidence type="ECO:0000256" key="1">
    <source>
        <dbReference type="ARBA" id="ARBA00010641"/>
    </source>
</evidence>
<evidence type="ECO:0000313" key="9">
    <source>
        <dbReference type="Proteomes" id="UP000005801"/>
    </source>
</evidence>
<dbReference type="InterPro" id="IPR014284">
    <property type="entry name" value="RNA_pol_sigma-70_dom"/>
</dbReference>
<feature type="domain" description="RNA polymerase sigma-70 region 2" evidence="6">
    <location>
        <begin position="39"/>
        <end position="87"/>
    </location>
</feature>
<proteinExistence type="inferred from homology"/>
<organism evidence="8 9">
    <name type="scientific">Plesiocystis pacifica SIR-1</name>
    <dbReference type="NCBI Taxonomy" id="391625"/>
    <lineage>
        <taxon>Bacteria</taxon>
        <taxon>Pseudomonadati</taxon>
        <taxon>Myxococcota</taxon>
        <taxon>Polyangia</taxon>
        <taxon>Nannocystales</taxon>
        <taxon>Nannocystaceae</taxon>
        <taxon>Plesiocystis</taxon>
    </lineage>
</organism>
<dbReference type="AlphaFoldDB" id="A6G3U7"/>
<keyword evidence="9" id="KW-1185">Reference proteome</keyword>
<dbReference type="GO" id="GO:0016987">
    <property type="term" value="F:sigma factor activity"/>
    <property type="evidence" value="ECO:0007669"/>
    <property type="project" value="UniProtKB-KW"/>
</dbReference>
<evidence type="ECO:0000259" key="6">
    <source>
        <dbReference type="Pfam" id="PF04542"/>
    </source>
</evidence>
<comment type="similarity">
    <text evidence="1">Belongs to the sigma-70 factor family. ECF subfamily.</text>
</comment>
<dbReference type="InterPro" id="IPR039425">
    <property type="entry name" value="RNA_pol_sigma-70-like"/>
</dbReference>
<dbReference type="Gene3D" id="1.10.1740.10">
    <property type="match status" value="1"/>
</dbReference>
<keyword evidence="3" id="KW-0731">Sigma factor</keyword>
<feature type="domain" description="RNA polymerase sigma factor 70 region 4 type 2" evidence="7">
    <location>
        <begin position="115"/>
        <end position="167"/>
    </location>
</feature>
<evidence type="ECO:0000256" key="3">
    <source>
        <dbReference type="ARBA" id="ARBA00023082"/>
    </source>
</evidence>
<dbReference type="SUPFAM" id="SSF88659">
    <property type="entry name" value="Sigma3 and sigma4 domains of RNA polymerase sigma factors"/>
    <property type="match status" value="1"/>
</dbReference>
<dbReference type="RefSeq" id="WP_006971396.1">
    <property type="nucleotide sequence ID" value="NZ_ABCS01000019.1"/>
</dbReference>
<dbReference type="GO" id="GO:0006352">
    <property type="term" value="P:DNA-templated transcription initiation"/>
    <property type="evidence" value="ECO:0007669"/>
    <property type="project" value="InterPro"/>
</dbReference>
<dbReference type="InterPro" id="IPR036388">
    <property type="entry name" value="WH-like_DNA-bd_sf"/>
</dbReference>
<dbReference type="NCBIfam" id="TIGR02937">
    <property type="entry name" value="sigma70-ECF"/>
    <property type="match status" value="1"/>
</dbReference>
<reference evidence="8 9" key="1">
    <citation type="submission" date="2007-06" db="EMBL/GenBank/DDBJ databases">
        <authorList>
            <person name="Shimkets L."/>
            <person name="Ferriera S."/>
            <person name="Johnson J."/>
            <person name="Kravitz S."/>
            <person name="Beeson K."/>
            <person name="Sutton G."/>
            <person name="Rogers Y.-H."/>
            <person name="Friedman R."/>
            <person name="Frazier M."/>
            <person name="Venter J.C."/>
        </authorList>
    </citation>
    <scope>NUCLEOTIDE SEQUENCE [LARGE SCALE GENOMIC DNA]</scope>
    <source>
        <strain evidence="8 9">SIR-1</strain>
    </source>
</reference>